<feature type="compositionally biased region" description="Low complexity" evidence="1">
    <location>
        <begin position="243"/>
        <end position="252"/>
    </location>
</feature>
<dbReference type="OrthoDB" id="3359121at2759"/>
<dbReference type="InterPro" id="IPR018564">
    <property type="entry name" value="Repl_chkpnt_MRC1_dom"/>
</dbReference>
<proteinExistence type="predicted"/>
<feature type="compositionally biased region" description="Acidic residues" evidence="1">
    <location>
        <begin position="756"/>
        <end position="765"/>
    </location>
</feature>
<feature type="region of interest" description="Disordered" evidence="1">
    <location>
        <begin position="347"/>
        <end position="367"/>
    </location>
</feature>
<feature type="region of interest" description="Disordered" evidence="1">
    <location>
        <begin position="620"/>
        <end position="641"/>
    </location>
</feature>
<dbReference type="AlphaFoldDB" id="A0A2N1JA65"/>
<sequence length="1081" mass="119577">MAPTVYGSCLQEAAHAPICERGSSDRESSPSFRLHSSPAAAMGDTSYDTSAGSNPQPKSVVADHGYSHALDTDIDESDTEATHGGSFASRMRPRATKKRTSPAPLFFPESEEEGQVQSPRQSRMDKLRALAQKRASVRQPLSEEDVAASSVEQNVEPNPPLLEEVESDSSVDLEAAAPKARPIKGLSRKEQREMHSMSAALRRKQRSGVARREPKKYPLSELLSIIQHTESAVPEMQSRAGPSSDPVESSSSAGLQHSTPERAFPRQNALPVAGGVFTDSENDRLQRKWAMLKEQQPAAEESDSDLEVVSLHPQAQQRNAHFRAAPNDLVREAAEASFRRLDASPVTPRTRRVATSEYRSPDAGAPSVARITDEQMNVSAHTFALAAEREVGKVPLSSPVRVDEGAAHNSPVRLKQAPVVMDQVQLNATLLRKTQEQNAKIAETKQATRHYGKRASTEAPDTHADSDMESDVSVHADEPESGENDSSGNSEKENVPLPPANEPDVGRFCVPTQRASPENSALLRTLQSRTDSNSSVLAQFFENTPDQSQRGASLDLFANQRRAAPVGGMTQFFDPTPLDTSRSQEAMPPPRSKSGDGFAALRHAQAQEANALLSPEMLPSLDPFVEHGDEPLHEQSRRPSASQVMMYINPDGFFTQTKPDEFGASQNTNRSWLLPSQMGHETKDMFGDAPRASQRASFDEAKEGAFENVSDTLSMPDSDEESDTLAADTHAKWAHLLSQPKPAKKHRPKNAFVYGEAEESEDEEHNAEHGGLAGVFSDHASEDEEGSDDDADLESLLDDDREEDENEKNQVALERYLQHRDEDDAAALAVHERAIKGMLRSRRRRQDDTLGDLLDEDADEDELRRKLCARKLAGAKRRRIDGDGMDELASRQDAQAFLHAYNESHATEETMRYGFLEPAMEASDDEERVTMQDIRTQLQKRIRQEQLEAESTEDEASVDEDAFVQEKLRERHRNHPVAAESDDEAQHERLLFKQASLDLTSLPPELREKRERILEEYSNEPNWREERGGRGGIDRRRKAQGKQVAAPLPAPRPSGPVRSAPSVLVSAVLHRTSQFDRTHAT</sequence>
<dbReference type="EMBL" id="KZ454991">
    <property type="protein sequence ID" value="PKI83435.1"/>
    <property type="molecule type" value="Genomic_DNA"/>
</dbReference>
<feature type="region of interest" description="Disordered" evidence="1">
    <location>
        <begin position="755"/>
        <end position="811"/>
    </location>
</feature>
<feature type="compositionally biased region" description="Basic and acidic residues" evidence="1">
    <location>
        <begin position="460"/>
        <end position="478"/>
    </location>
</feature>
<feature type="region of interest" description="Disordered" evidence="1">
    <location>
        <begin position="577"/>
        <end position="597"/>
    </location>
</feature>
<evidence type="ECO:0000256" key="1">
    <source>
        <dbReference type="SAM" id="MobiDB-lite"/>
    </source>
</evidence>
<evidence type="ECO:0000259" key="2">
    <source>
        <dbReference type="Pfam" id="PF09444"/>
    </source>
</evidence>
<dbReference type="Pfam" id="PF09444">
    <property type="entry name" value="MRC1"/>
    <property type="match status" value="1"/>
</dbReference>
<protein>
    <recommendedName>
        <fullName evidence="2">DNA replication checkpoint mediator MRC1 domain-containing protein</fullName>
    </recommendedName>
</protein>
<feature type="compositionally biased region" description="Acidic residues" evidence="1">
    <location>
        <begin position="781"/>
        <end position="806"/>
    </location>
</feature>
<dbReference type="STRING" id="2020962.A0A2N1JA65"/>
<feature type="domain" description="DNA replication checkpoint mediator MRC1" evidence="2">
    <location>
        <begin position="747"/>
        <end position="899"/>
    </location>
</feature>
<feature type="region of interest" description="Disordered" evidence="1">
    <location>
        <begin position="19"/>
        <end position="215"/>
    </location>
</feature>
<evidence type="ECO:0000313" key="3">
    <source>
        <dbReference type="EMBL" id="PKI83435.1"/>
    </source>
</evidence>
<name>A0A2N1JA65_9BASI</name>
<feature type="region of interest" description="Disordered" evidence="1">
    <location>
        <begin position="1018"/>
        <end position="1061"/>
    </location>
</feature>
<feature type="compositionally biased region" description="Basic and acidic residues" evidence="1">
    <location>
        <begin position="624"/>
        <end position="637"/>
    </location>
</feature>
<feature type="compositionally biased region" description="Basic and acidic residues" evidence="1">
    <location>
        <begin position="1022"/>
        <end position="1034"/>
    </location>
</feature>
<dbReference type="Proteomes" id="UP000232875">
    <property type="component" value="Unassembled WGS sequence"/>
</dbReference>
<feature type="region of interest" description="Disordered" evidence="1">
    <location>
        <begin position="439"/>
        <end position="511"/>
    </location>
</feature>
<organism evidence="3 4">
    <name type="scientific">Malassezia vespertilionis</name>
    <dbReference type="NCBI Taxonomy" id="2020962"/>
    <lineage>
        <taxon>Eukaryota</taxon>
        <taxon>Fungi</taxon>
        <taxon>Dikarya</taxon>
        <taxon>Basidiomycota</taxon>
        <taxon>Ustilaginomycotina</taxon>
        <taxon>Malasseziomycetes</taxon>
        <taxon>Malasseziales</taxon>
        <taxon>Malasseziaceae</taxon>
        <taxon>Malassezia</taxon>
    </lineage>
</organism>
<feature type="region of interest" description="Disordered" evidence="1">
    <location>
        <begin position="228"/>
        <end position="268"/>
    </location>
</feature>
<feature type="region of interest" description="Disordered" evidence="1">
    <location>
        <begin position="687"/>
        <end position="726"/>
    </location>
</feature>
<accession>A0A2N1JA65</accession>
<feature type="compositionally biased region" description="Basic residues" evidence="1">
    <location>
        <begin position="91"/>
        <end position="100"/>
    </location>
</feature>
<keyword evidence="4" id="KW-1185">Reference proteome</keyword>
<reference evidence="3 4" key="1">
    <citation type="submission" date="2017-10" db="EMBL/GenBank/DDBJ databases">
        <title>A novel species of cold-tolerant Malassezia isolated from bats.</title>
        <authorList>
            <person name="Lorch J.M."/>
            <person name="Palmer J.M."/>
            <person name="Vanderwolf K.J."/>
            <person name="Schmidt K.Z."/>
            <person name="Verant M.L."/>
            <person name="Weller T.J."/>
            <person name="Blehert D.S."/>
        </authorList>
    </citation>
    <scope>NUCLEOTIDE SEQUENCE [LARGE SCALE GENOMIC DNA]</scope>
    <source>
        <strain evidence="3 4">NWHC:44797-103</strain>
    </source>
</reference>
<evidence type="ECO:0000313" key="4">
    <source>
        <dbReference type="Proteomes" id="UP000232875"/>
    </source>
</evidence>
<gene>
    <name evidence="3" type="ORF">MVES_002502</name>
</gene>
<feature type="compositionally biased region" description="Polar residues" evidence="1">
    <location>
        <begin position="46"/>
        <end position="57"/>
    </location>
</feature>